<keyword evidence="8 10" id="KW-0472">Membrane</keyword>
<evidence type="ECO:0000256" key="5">
    <source>
        <dbReference type="ARBA" id="ARBA00022692"/>
    </source>
</evidence>
<keyword evidence="12" id="KW-1185">Reference proteome</keyword>
<keyword evidence="4" id="KW-1003">Cell membrane</keyword>
<proteinExistence type="predicted"/>
<dbReference type="NCBIfam" id="TIGR00797">
    <property type="entry name" value="matE"/>
    <property type="match status" value="1"/>
</dbReference>
<sequence>MAELLRRLTDTWREIASLSWPIAVQQLLNTLMRSVDVVVTGVFSPAAVAAIGLADLYAQIPFRIGRALGTGAIAISSQDTASGAIESRDQAVTQAMLIGVLVGLPIVLVGVTVTDVLIEVLGADRDVVRMAAQYLSILFVVAPLRIVAIVGARALQGTGDTRTPMIVNGLANALNIVATVGLGLGLWGLPRLGIVGVGAATAISRGFEALSIVGLFVSDRIDLSLVRPTNPVVTRQLFTVGLPNFAEGMSTSLASFPFNAILLVFGTEVNAAYHVGRRIYQQLAGPLYRSYSVAASILVGKSLGSGEPVEARFVGGAVSALSVLTVGLVGVSLVAAAGPLSAVFTDDPETLRYAVAFTRISGVSMLFFGLFFPLAGALQGAGDTRTPFYARFTGTMVFMLGASYLVGIRLGYGLPGIYAGIVLTYAWWALVACVGFLWGDWAEGATRMMDARR</sequence>
<comment type="caution">
    <text evidence="11">The sequence shown here is derived from an EMBL/GenBank/DDBJ whole genome shotgun (WGS) entry which is preliminary data.</text>
</comment>
<evidence type="ECO:0000256" key="4">
    <source>
        <dbReference type="ARBA" id="ARBA00022475"/>
    </source>
</evidence>
<dbReference type="AlphaFoldDB" id="A0ABD5RG57"/>
<dbReference type="GO" id="GO:0006811">
    <property type="term" value="P:monoatomic ion transport"/>
    <property type="evidence" value="ECO:0007669"/>
    <property type="project" value="UniProtKB-KW"/>
</dbReference>
<evidence type="ECO:0000256" key="2">
    <source>
        <dbReference type="ARBA" id="ARBA00022448"/>
    </source>
</evidence>
<keyword evidence="5 10" id="KW-0812">Transmembrane</keyword>
<feature type="transmembrane region" description="Helical" evidence="10">
    <location>
        <begin position="95"/>
        <end position="114"/>
    </location>
</feature>
<dbReference type="CDD" id="cd13137">
    <property type="entry name" value="MATE_NorM_like"/>
    <property type="match status" value="1"/>
</dbReference>
<feature type="transmembrane region" description="Helical" evidence="10">
    <location>
        <begin position="388"/>
        <end position="410"/>
    </location>
</feature>
<feature type="transmembrane region" description="Helical" evidence="10">
    <location>
        <begin position="134"/>
        <end position="155"/>
    </location>
</feature>
<evidence type="ECO:0000256" key="6">
    <source>
        <dbReference type="ARBA" id="ARBA00022989"/>
    </source>
</evidence>
<dbReference type="GO" id="GO:0005886">
    <property type="term" value="C:plasma membrane"/>
    <property type="evidence" value="ECO:0007669"/>
    <property type="project" value="UniProtKB-SubCell"/>
</dbReference>
<name>A0ABD5RG57_9EURY</name>
<evidence type="ECO:0000313" key="11">
    <source>
        <dbReference type="EMBL" id="MFC5368979.1"/>
    </source>
</evidence>
<gene>
    <name evidence="11" type="ORF">ACFPJ5_18795</name>
</gene>
<evidence type="ECO:0000256" key="1">
    <source>
        <dbReference type="ARBA" id="ARBA00004651"/>
    </source>
</evidence>
<evidence type="ECO:0000256" key="9">
    <source>
        <dbReference type="ARBA" id="ARBA00031636"/>
    </source>
</evidence>
<evidence type="ECO:0000256" key="10">
    <source>
        <dbReference type="SAM" id="Phobius"/>
    </source>
</evidence>
<keyword evidence="2" id="KW-0813">Transport</keyword>
<comment type="subcellular location">
    <subcellularLocation>
        <location evidence="1">Cell membrane</location>
        <topology evidence="1">Multi-pass membrane protein</topology>
    </subcellularLocation>
</comment>
<keyword evidence="7" id="KW-0406">Ion transport</keyword>
<dbReference type="PIRSF" id="PIRSF006603">
    <property type="entry name" value="DinF"/>
    <property type="match status" value="1"/>
</dbReference>
<dbReference type="PANTHER" id="PTHR43298">
    <property type="entry name" value="MULTIDRUG RESISTANCE PROTEIN NORM-RELATED"/>
    <property type="match status" value="1"/>
</dbReference>
<organism evidence="11 12">
    <name type="scientific">Salinirubrum litoreum</name>
    <dbReference type="NCBI Taxonomy" id="1126234"/>
    <lineage>
        <taxon>Archaea</taxon>
        <taxon>Methanobacteriati</taxon>
        <taxon>Methanobacteriota</taxon>
        <taxon>Stenosarchaea group</taxon>
        <taxon>Halobacteria</taxon>
        <taxon>Halobacteriales</taxon>
        <taxon>Haloferacaceae</taxon>
        <taxon>Salinirubrum</taxon>
    </lineage>
</organism>
<accession>A0ABD5RG57</accession>
<dbReference type="PANTHER" id="PTHR43298:SF2">
    <property type="entry name" value="FMN_FAD EXPORTER YEEO-RELATED"/>
    <property type="match status" value="1"/>
</dbReference>
<dbReference type="InterPro" id="IPR002528">
    <property type="entry name" value="MATE_fam"/>
</dbReference>
<dbReference type="InterPro" id="IPR050222">
    <property type="entry name" value="MATE_MdtK"/>
</dbReference>
<feature type="transmembrane region" description="Helical" evidence="10">
    <location>
        <begin position="416"/>
        <end position="439"/>
    </location>
</feature>
<feature type="transmembrane region" description="Helical" evidence="10">
    <location>
        <begin position="313"/>
        <end position="336"/>
    </location>
</feature>
<dbReference type="InterPro" id="IPR048279">
    <property type="entry name" value="MdtK-like"/>
</dbReference>
<dbReference type="GO" id="GO:0015297">
    <property type="term" value="F:antiporter activity"/>
    <property type="evidence" value="ECO:0007669"/>
    <property type="project" value="UniProtKB-KW"/>
</dbReference>
<dbReference type="Proteomes" id="UP001596201">
    <property type="component" value="Unassembled WGS sequence"/>
</dbReference>
<evidence type="ECO:0000256" key="7">
    <source>
        <dbReference type="ARBA" id="ARBA00023065"/>
    </source>
</evidence>
<evidence type="ECO:0000256" key="8">
    <source>
        <dbReference type="ARBA" id="ARBA00023136"/>
    </source>
</evidence>
<dbReference type="EMBL" id="JBHSKX010000004">
    <property type="protein sequence ID" value="MFC5368979.1"/>
    <property type="molecule type" value="Genomic_DNA"/>
</dbReference>
<evidence type="ECO:0000313" key="12">
    <source>
        <dbReference type="Proteomes" id="UP001596201"/>
    </source>
</evidence>
<feature type="transmembrane region" description="Helical" evidence="10">
    <location>
        <begin position="167"/>
        <end position="188"/>
    </location>
</feature>
<dbReference type="Pfam" id="PF01554">
    <property type="entry name" value="MatE"/>
    <property type="match status" value="2"/>
</dbReference>
<dbReference type="RefSeq" id="WP_227231036.1">
    <property type="nucleotide sequence ID" value="NZ_JAJCVJ010000003.1"/>
</dbReference>
<evidence type="ECO:0000256" key="3">
    <source>
        <dbReference type="ARBA" id="ARBA00022449"/>
    </source>
</evidence>
<protein>
    <recommendedName>
        <fullName evidence="9">Multidrug-efflux transporter</fullName>
    </recommendedName>
</protein>
<reference evidence="11 12" key="1">
    <citation type="journal article" date="2019" name="Int. J. Syst. Evol. Microbiol.">
        <title>The Global Catalogue of Microorganisms (GCM) 10K type strain sequencing project: providing services to taxonomists for standard genome sequencing and annotation.</title>
        <authorList>
            <consortium name="The Broad Institute Genomics Platform"/>
            <consortium name="The Broad Institute Genome Sequencing Center for Infectious Disease"/>
            <person name="Wu L."/>
            <person name="Ma J."/>
        </authorList>
    </citation>
    <scope>NUCLEOTIDE SEQUENCE [LARGE SCALE GENOMIC DNA]</scope>
    <source>
        <strain evidence="11 12">CGMCC 1.12237</strain>
    </source>
</reference>
<feature type="transmembrane region" description="Helical" evidence="10">
    <location>
        <begin position="356"/>
        <end position="376"/>
    </location>
</feature>
<keyword evidence="3" id="KW-0050">Antiport</keyword>
<keyword evidence="6 10" id="KW-1133">Transmembrane helix</keyword>